<evidence type="ECO:0000256" key="4">
    <source>
        <dbReference type="SAM" id="Coils"/>
    </source>
</evidence>
<feature type="region of interest" description="Disordered" evidence="5">
    <location>
        <begin position="1966"/>
        <end position="1986"/>
    </location>
</feature>
<feature type="region of interest" description="Disordered" evidence="5">
    <location>
        <begin position="1026"/>
        <end position="1045"/>
    </location>
</feature>
<dbReference type="OrthoDB" id="198977at2759"/>
<dbReference type="RefSeq" id="XP_038777006.1">
    <property type="nucleotide sequence ID" value="XM_038921078.1"/>
</dbReference>
<dbReference type="PANTHER" id="PTHR10013:SF0">
    <property type="entry name" value="GENERAL VESICULAR TRANSPORT FACTOR P115"/>
    <property type="match status" value="1"/>
</dbReference>
<dbReference type="GO" id="GO:0005783">
    <property type="term" value="C:endoplasmic reticulum"/>
    <property type="evidence" value="ECO:0007669"/>
    <property type="project" value="TreeGrafter"/>
</dbReference>
<feature type="compositionally biased region" description="Basic and acidic residues" evidence="5">
    <location>
        <begin position="2102"/>
        <end position="2119"/>
    </location>
</feature>
<sequence>MELLQNLVKTAATSTKEVDDSITTLVDRLSHSTLISDRRGAILSLKSFSRQYREIVVAKGLKHLVANLHRDSMDPDIVKATLETLLILFIRGEGDQDFTRDWISEQSRVKNGKYPSPTLLGNKVKADQFSLWIADELTQSVENIELLIDFLESDDLHIRIYALQLLQALCTTRPTRTRELILKSPTAVSRLCVTLDEVYEPIRNEAILLLMSVAKDNFNIQKLVVFENTFDKLYQIITEEGGIEGNIIVQDCLSLIGNLLSFNSVNQKYFLETNCMPNLAQLIRQPLTHSVSRPIVWNEQRLQNLATALDTCRLFVPEGAEQIQDKQRAMVDSNIMLSTLQLAFSLNTPNQIRVNALLTVADIIRGSEDVQAQFAQIDVPYLDPSLPPSAQKYGELIPVIIALLDWCLYVNSVHLFDLRAAASVVLKAYFCGNNTAKMVFLKDQAVGFREMNGLPAVPDEGNTAEVDEKETKEIKEYEDASYEQDKPNEEAVETLNAVSKASDDIVTSLESEDLQDGNTNGHVKDEGFSESSSNGIPTSESTSTGSAPQGNILQALVYADERAKLNPYKIWFSADLLMYLFSEFEAGKIMAMKITIGDGDADEDVISIIDAISQALCSCLKFSDPRVAIGYLMLLICWVWEDYDAVDMFLKDASSLDQLLAYLVDSSQENYMVPGLVATFLGSVYEFTRKESPISRQRLFSILNSRIGANSFSLKVQQFMNLPQVKQFSPSEDSQRRDETGLPQVFFGSIFISMVKENYPRIRSSFGKNAEVEPVRKLDYSAYEEVQNEYESVLQQYATFKKEATFLEKKQTAQNHKLTGDYEELCAAHKEMEERMIKLREANGDLNAKLSSSLQEVAQLKEVQRQLEAEATELQKNLHETKTQMDKFMTEHERLKDQFSSVSQQKASAENGINKMSRELMNLTKEKGNHEEIIKALTNDVKVSSNKIASMEKKLEDVLTQKNETIASLQRKINAIQSERETSNTNYNALSESLQENGERLRLSEEKSREYLAKIRQAAELIQTLKDQKASSNKEREELKEHTDQELNSLKEQVVKLSKENKEISDENGVLSKKLDSLQDELTSAFNDFTSLQAESGRDIDELNNSVEQLTDNLKAAEHRNKELEEQIKELKVTQKEMMTAKDERTQKLKEKYEGSIKELQTKNTDVDKRFKLKLEDYKKLEAAKENAEKSLGTLSSSFEEQRSQLESKLLDVTKELEKSILKIKSLESEHEKVSGSKDEQVKKLWTEVANVSKQLENSKAHNVSIEDKLKSSKINDQANVAALEKKILAVNSERENLKTELDDANTSLREKDLINSKIQEKYDLLEREKKTQESDLARITLEKESIGKEMTDLKDAKLSEMMKLEANISDLDIALRQSKKDEKDLSSRLEMLTKSKKEAEEKASQSSTKLLSATSSLEHWKLDNEELRSKLSSKESKLGVVENKLASMSSLLEENQKQKDILEKDINSQKSDKKSAILVLEKKLKEYEAQNELLKKNLGEIDESSSKKITEMEAQVKSLVASVSKTNKEKDSLQTANAAEMERLNAELKEKAFNCARLESEKSELTLDKENQVENLLRQLEDNKLQMSDVKSDLTELKVRYSREVDKLKQEKTSISKSENGKTEMIEKLRIQTEQGSKDLKNALLAQEQAEKNIVDKEGSIARLKENIDNLSTELVKTKENGTEIAQAKNKAETKLKEDLTAYQGKIRLLNTELEDKVIALKNMEEAGRLQAASELEKENELSDLLKKSQEEQTSNNNFKEEITGLKTELKQVTSDRDKLREQETELRQSCKESRTLLNEKKQLNEKMKTLSESNVNGTARINELVKNVSELEQTIKSLSDGVTSKEKTITTLLTQSSDLQNKLDESEKATLQKGLELKKLNGTLLGSKEQISVLNSQMEDLKISKEAGSRSNEIVQQKLKGENERLEKSAKEKSKEIEKYRSELDKSGVIREEHGKLIEENKTLKEKLSKNSSSISKHVSQKESLKELIKKLRTEIVAKTKAISEADFKRKEAEQSSEQSGGRVEELASRLTEVEKSKSELMSKFETKAKKHEEVQKQKEKETVTKVEELKSIIKGLEAQLVLNEREKSEAQTEIGQLRKSVEDTSEKKASQELDDMKLIMLELDDENDKLKRKLKDLGEEISEDDDSEDDESDDVESKDEESEDRKGEGEDN</sequence>
<dbReference type="GeneID" id="62194152"/>
<keyword evidence="2" id="KW-0333">Golgi apparatus</keyword>
<dbReference type="Gene3D" id="1.25.10.10">
    <property type="entry name" value="Leucine-rich Repeat Variant"/>
    <property type="match status" value="1"/>
</dbReference>
<feature type="region of interest" description="Disordered" evidence="5">
    <location>
        <begin position="2084"/>
        <end position="2119"/>
    </location>
</feature>
<evidence type="ECO:0000256" key="2">
    <source>
        <dbReference type="ARBA" id="ARBA00023034"/>
    </source>
</evidence>
<keyword evidence="8" id="KW-1185">Reference proteome</keyword>
<evidence type="ECO:0000313" key="8">
    <source>
        <dbReference type="Proteomes" id="UP000662931"/>
    </source>
</evidence>
<evidence type="ECO:0000259" key="6">
    <source>
        <dbReference type="Pfam" id="PF04869"/>
    </source>
</evidence>
<feature type="coiled-coil region" evidence="4">
    <location>
        <begin position="1914"/>
        <end position="1945"/>
    </location>
</feature>
<dbReference type="KEGG" id="bnn:FOA43_000751"/>
<reference evidence="7" key="1">
    <citation type="submission" date="2020-10" db="EMBL/GenBank/DDBJ databases">
        <authorList>
            <person name="Roach M.J.R."/>
        </authorList>
    </citation>
    <scope>NUCLEOTIDE SEQUENCE</scope>
    <source>
        <strain evidence="7">CBS 1945</strain>
    </source>
</reference>
<dbReference type="InterPro" id="IPR024095">
    <property type="entry name" value="Vesicle_P115"/>
</dbReference>
<feature type="region of interest" description="Disordered" evidence="5">
    <location>
        <begin position="510"/>
        <end position="547"/>
    </location>
</feature>
<dbReference type="PANTHER" id="PTHR10013">
    <property type="entry name" value="GENERAL VESICULAR TRANSPORT FACTOR P115"/>
    <property type="match status" value="1"/>
</dbReference>
<dbReference type="InterPro" id="IPR011989">
    <property type="entry name" value="ARM-like"/>
</dbReference>
<keyword evidence="3 4" id="KW-0175">Coiled coil</keyword>
<dbReference type="EMBL" id="CP064812">
    <property type="protein sequence ID" value="QPG73441.1"/>
    <property type="molecule type" value="Genomic_DNA"/>
</dbReference>
<feature type="region of interest" description="Disordered" evidence="5">
    <location>
        <begin position="2138"/>
        <end position="2175"/>
    </location>
</feature>
<feature type="compositionally biased region" description="Acidic residues" evidence="5">
    <location>
        <begin position="2142"/>
        <end position="2165"/>
    </location>
</feature>
<dbReference type="Gene3D" id="1.10.287.1490">
    <property type="match status" value="1"/>
</dbReference>
<dbReference type="GO" id="GO:0005795">
    <property type="term" value="C:Golgi stack"/>
    <property type="evidence" value="ECO:0007669"/>
    <property type="project" value="TreeGrafter"/>
</dbReference>
<organism evidence="7 8">
    <name type="scientific">Eeniella nana</name>
    <name type="common">Yeast</name>
    <name type="synonym">Brettanomyces nanus</name>
    <dbReference type="NCBI Taxonomy" id="13502"/>
    <lineage>
        <taxon>Eukaryota</taxon>
        <taxon>Fungi</taxon>
        <taxon>Dikarya</taxon>
        <taxon>Ascomycota</taxon>
        <taxon>Saccharomycotina</taxon>
        <taxon>Pichiomycetes</taxon>
        <taxon>Pichiales</taxon>
        <taxon>Pichiaceae</taxon>
        <taxon>Brettanomyces</taxon>
    </lineage>
</organism>
<dbReference type="GO" id="GO:0000139">
    <property type="term" value="C:Golgi membrane"/>
    <property type="evidence" value="ECO:0007669"/>
    <property type="project" value="InterPro"/>
</dbReference>
<proteinExistence type="predicted"/>
<evidence type="ECO:0000256" key="5">
    <source>
        <dbReference type="SAM" id="MobiDB-lite"/>
    </source>
</evidence>
<evidence type="ECO:0000313" key="7">
    <source>
        <dbReference type="EMBL" id="QPG73441.1"/>
    </source>
</evidence>
<dbReference type="SUPFAM" id="SSF48371">
    <property type="entry name" value="ARM repeat"/>
    <property type="match status" value="1"/>
</dbReference>
<comment type="subcellular location">
    <subcellularLocation>
        <location evidence="1">Golgi apparatus</location>
    </subcellularLocation>
</comment>
<gene>
    <name evidence="7" type="ORF">FOA43_000751</name>
</gene>
<feature type="coiled-coil region" evidence="4">
    <location>
        <begin position="1281"/>
        <end position="1612"/>
    </location>
</feature>
<accession>A0A875RW82</accession>
<dbReference type="GO" id="GO:0048280">
    <property type="term" value="P:vesicle fusion with Golgi apparatus"/>
    <property type="evidence" value="ECO:0007669"/>
    <property type="project" value="InterPro"/>
</dbReference>
<dbReference type="GO" id="GO:0048211">
    <property type="term" value="P:Golgi vesicle docking"/>
    <property type="evidence" value="ECO:0007669"/>
    <property type="project" value="TreeGrafter"/>
</dbReference>
<dbReference type="Pfam" id="PF04869">
    <property type="entry name" value="Uso1_p115_head"/>
    <property type="match status" value="1"/>
</dbReference>
<feature type="region of interest" description="Disordered" evidence="5">
    <location>
        <begin position="2010"/>
        <end position="2064"/>
    </location>
</feature>
<dbReference type="Proteomes" id="UP000662931">
    <property type="component" value="Chromosome 1"/>
</dbReference>
<feature type="compositionally biased region" description="Basic and acidic residues" evidence="5">
    <location>
        <begin position="2166"/>
        <end position="2175"/>
    </location>
</feature>
<dbReference type="GO" id="GO:0012507">
    <property type="term" value="C:ER to Golgi transport vesicle membrane"/>
    <property type="evidence" value="ECO:0007669"/>
    <property type="project" value="TreeGrafter"/>
</dbReference>
<feature type="compositionally biased region" description="Polar residues" evidence="5">
    <location>
        <begin position="529"/>
        <end position="547"/>
    </location>
</feature>
<dbReference type="GO" id="GO:0006888">
    <property type="term" value="P:endoplasmic reticulum to Golgi vesicle-mediated transport"/>
    <property type="evidence" value="ECO:0007669"/>
    <property type="project" value="TreeGrafter"/>
</dbReference>
<feature type="coiled-coil region" evidence="4">
    <location>
        <begin position="1708"/>
        <end position="1871"/>
    </location>
</feature>
<feature type="compositionally biased region" description="Basic and acidic residues" evidence="5">
    <location>
        <begin position="2025"/>
        <end position="2064"/>
    </location>
</feature>
<protein>
    <recommendedName>
        <fullName evidence="6">Vesicle tethering protein Uso1/P115-like head domain-containing protein</fullName>
    </recommendedName>
</protein>
<dbReference type="InterPro" id="IPR016024">
    <property type="entry name" value="ARM-type_fold"/>
</dbReference>
<evidence type="ECO:0000256" key="1">
    <source>
        <dbReference type="ARBA" id="ARBA00004555"/>
    </source>
</evidence>
<dbReference type="GO" id="GO:0006886">
    <property type="term" value="P:intracellular protein transport"/>
    <property type="evidence" value="ECO:0007669"/>
    <property type="project" value="InterPro"/>
</dbReference>
<evidence type="ECO:0000256" key="3">
    <source>
        <dbReference type="ARBA" id="ARBA00023054"/>
    </source>
</evidence>
<dbReference type="SUPFAM" id="SSF57997">
    <property type="entry name" value="Tropomyosin"/>
    <property type="match status" value="1"/>
</dbReference>
<name>A0A875RW82_EENNA</name>
<feature type="domain" description="Vesicle tethering protein Uso1/P115-like head" evidence="6">
    <location>
        <begin position="368"/>
        <end position="765"/>
    </location>
</feature>
<feature type="coiled-coil region" evidence="4">
    <location>
        <begin position="1648"/>
        <end position="1682"/>
    </location>
</feature>
<dbReference type="InterPro" id="IPR006953">
    <property type="entry name" value="Vesicle_Uso1_P115_head"/>
</dbReference>